<dbReference type="Proteomes" id="UP001456224">
    <property type="component" value="Chromosome"/>
</dbReference>
<accession>A0ABZ2S6J1</accession>
<reference evidence="1 2" key="1">
    <citation type="submission" date="2024-03" db="EMBL/GenBank/DDBJ databases">
        <title>Reference genomes for the five species model microbial community.</title>
        <authorList>
            <person name="Padfield D."/>
        </authorList>
    </citation>
    <scope>NUCLEOTIDE SEQUENCE [LARGE SCALE GENOMIC DNA]</scope>
    <source>
        <strain evidence="1 2">AB1</strain>
    </source>
</reference>
<sequence length="84" mass="9238">MADTTKVVSEQDLIVAFAGTDFGGADHRKLIEIGVLKKAAGYCCGHTLTRIMIYMDLINEKGALKRRGRELLRAAYHELMLNGG</sequence>
<keyword evidence="2" id="KW-1185">Reference proteome</keyword>
<evidence type="ECO:0000313" key="2">
    <source>
        <dbReference type="Proteomes" id="UP001456224"/>
    </source>
</evidence>
<dbReference type="RefSeq" id="WP_338881496.1">
    <property type="nucleotide sequence ID" value="NZ_CP148753.1"/>
</dbReference>
<dbReference type="EMBL" id="CP148753">
    <property type="protein sequence ID" value="WXR76544.1"/>
    <property type="molecule type" value="Genomic_DNA"/>
</dbReference>
<name>A0ABZ2S6J1_9BURK</name>
<evidence type="ECO:0000313" key="1">
    <source>
        <dbReference type="EMBL" id="WXR76544.1"/>
    </source>
</evidence>
<protein>
    <submittedName>
        <fullName evidence="1">Uncharacterized protein</fullName>
    </submittedName>
</protein>
<gene>
    <name evidence="1" type="ORF">WHX56_13925</name>
</gene>
<organism evidence="1 2">
    <name type="scientific">Achromobacter veterisilvae</name>
    <dbReference type="NCBI Taxonomy" id="2069367"/>
    <lineage>
        <taxon>Bacteria</taxon>
        <taxon>Pseudomonadati</taxon>
        <taxon>Pseudomonadota</taxon>
        <taxon>Betaproteobacteria</taxon>
        <taxon>Burkholderiales</taxon>
        <taxon>Alcaligenaceae</taxon>
        <taxon>Achromobacter</taxon>
    </lineage>
</organism>
<proteinExistence type="predicted"/>